<keyword evidence="2 5" id="KW-0812">Transmembrane</keyword>
<proteinExistence type="predicted"/>
<dbReference type="GO" id="GO:0005886">
    <property type="term" value="C:plasma membrane"/>
    <property type="evidence" value="ECO:0007669"/>
    <property type="project" value="TreeGrafter"/>
</dbReference>
<dbReference type="GO" id="GO:0006874">
    <property type="term" value="P:intracellular calcium ion homeostasis"/>
    <property type="evidence" value="ECO:0007669"/>
    <property type="project" value="TreeGrafter"/>
</dbReference>
<feature type="transmembrane region" description="Helical" evidence="5">
    <location>
        <begin position="38"/>
        <end position="59"/>
    </location>
</feature>
<protein>
    <submittedName>
        <fullName evidence="8">Sodium:proton exchanger</fullName>
    </submittedName>
</protein>
<keyword evidence="3 5" id="KW-1133">Transmembrane helix</keyword>
<dbReference type="EMBL" id="CP071250">
    <property type="protein sequence ID" value="UUF09026.1"/>
    <property type="molecule type" value="Genomic_DNA"/>
</dbReference>
<feature type="transmembrane region" description="Helical" evidence="5">
    <location>
        <begin position="169"/>
        <end position="191"/>
    </location>
</feature>
<accession>A0A9Q9FGM9</accession>
<evidence type="ECO:0000313" key="8">
    <source>
        <dbReference type="EMBL" id="UUF09026.1"/>
    </source>
</evidence>
<feature type="domain" description="Sodium/calcium exchanger membrane region" evidence="6">
    <location>
        <begin position="173"/>
        <end position="319"/>
    </location>
</feature>
<dbReference type="RefSeq" id="WP_212724415.1">
    <property type="nucleotide sequence ID" value="NZ_CP071249.1"/>
</dbReference>
<feature type="transmembrane region" description="Helical" evidence="5">
    <location>
        <begin position="131"/>
        <end position="148"/>
    </location>
</feature>
<sequence length="323" mass="35104">MGVLLLQYLVLSIIVVVSSIRISSCVDELDKQTKMGGALIGGILLAGVTSLPELITSISSTTMLNNPDLAFGNILGSNTFNIFILAVGNLFFIKAMLFNHTGKSNTKTNIISTVIYLIILFSFYSLTMGRIGHVGISSIFIGILYYINLRLISDEEDANSSCDQSCCSLPLLIFQFIFWAIVLVFSSLFISITTDKIAQSTGIGSSFIGAMFLGVATSLPEMTSLISLIRLKNYDLAVGNIVGSNLFNFAIIALTDLFYLSGSIFEIADTSNTLLVIVGLSESIILTYMLVRKEVKNLILYALPSLMIIGIYFYYIVASLNNG</sequence>
<dbReference type="Pfam" id="PF01699">
    <property type="entry name" value="Na_Ca_ex"/>
    <property type="match status" value="2"/>
</dbReference>
<evidence type="ECO:0000313" key="9">
    <source>
        <dbReference type="Proteomes" id="UP001058016"/>
    </source>
</evidence>
<evidence type="ECO:0000256" key="3">
    <source>
        <dbReference type="ARBA" id="ARBA00022989"/>
    </source>
</evidence>
<feature type="transmembrane region" description="Helical" evidence="5">
    <location>
        <begin position="298"/>
        <end position="317"/>
    </location>
</feature>
<feature type="domain" description="Sodium/calcium exchanger membrane region" evidence="6">
    <location>
        <begin position="8"/>
        <end position="144"/>
    </location>
</feature>
<dbReference type="InterPro" id="IPR044880">
    <property type="entry name" value="NCX_ion-bd_dom_sf"/>
</dbReference>
<evidence type="ECO:0000313" key="10">
    <source>
        <dbReference type="Proteomes" id="UP001058072"/>
    </source>
</evidence>
<dbReference type="GO" id="GO:0008273">
    <property type="term" value="F:calcium, potassium:sodium antiporter activity"/>
    <property type="evidence" value="ECO:0007669"/>
    <property type="project" value="TreeGrafter"/>
</dbReference>
<dbReference type="PANTHER" id="PTHR10846">
    <property type="entry name" value="SODIUM/POTASSIUM/CALCIUM EXCHANGER"/>
    <property type="match status" value="1"/>
</dbReference>
<dbReference type="AlphaFoldDB" id="A0A9Q9FGM9"/>
<comment type="subcellular location">
    <subcellularLocation>
        <location evidence="1">Membrane</location>
        <topology evidence="1">Multi-pass membrane protein</topology>
    </subcellularLocation>
</comment>
<dbReference type="EMBL" id="CP071249">
    <property type="protein sequence ID" value="UUF05522.1"/>
    <property type="molecule type" value="Genomic_DNA"/>
</dbReference>
<dbReference type="Gene3D" id="1.20.1420.30">
    <property type="entry name" value="NCX, central ion-binding region"/>
    <property type="match status" value="1"/>
</dbReference>
<gene>
    <name evidence="7" type="ORF">J0J69_10690</name>
    <name evidence="8" type="ORF">J0J70_03200</name>
</gene>
<dbReference type="InterPro" id="IPR004481">
    <property type="entry name" value="K/Na/Ca-exchanger"/>
</dbReference>
<keyword evidence="9" id="KW-1185">Reference proteome</keyword>
<dbReference type="PANTHER" id="PTHR10846:SF8">
    <property type="entry name" value="INNER MEMBRANE PROTEIN YRBG"/>
    <property type="match status" value="1"/>
</dbReference>
<evidence type="ECO:0000256" key="4">
    <source>
        <dbReference type="ARBA" id="ARBA00023136"/>
    </source>
</evidence>
<reference evidence="8 9" key="1">
    <citation type="submission" date="2021-03" db="EMBL/GenBank/DDBJ databases">
        <title>Comparative Genomics and Metabolomics in the genus Turicibacter.</title>
        <authorList>
            <person name="Maki J."/>
            <person name="Looft T."/>
        </authorList>
    </citation>
    <scope>NUCLEOTIDE SEQUENCE</scope>
    <source>
        <strain evidence="8">ISU324</strain>
        <strain evidence="7 9">MMM721</strain>
    </source>
</reference>
<dbReference type="GO" id="GO:0005262">
    <property type="term" value="F:calcium channel activity"/>
    <property type="evidence" value="ECO:0007669"/>
    <property type="project" value="TreeGrafter"/>
</dbReference>
<dbReference type="Proteomes" id="UP001058072">
    <property type="component" value="Chromosome"/>
</dbReference>
<dbReference type="Proteomes" id="UP001058016">
    <property type="component" value="Chromosome"/>
</dbReference>
<feature type="transmembrane region" description="Helical" evidence="5">
    <location>
        <begin position="6"/>
        <end position="26"/>
    </location>
</feature>
<evidence type="ECO:0000256" key="5">
    <source>
        <dbReference type="SAM" id="Phobius"/>
    </source>
</evidence>
<keyword evidence="4 5" id="KW-0472">Membrane</keyword>
<feature type="transmembrane region" description="Helical" evidence="5">
    <location>
        <begin position="272"/>
        <end position="291"/>
    </location>
</feature>
<evidence type="ECO:0000259" key="6">
    <source>
        <dbReference type="Pfam" id="PF01699"/>
    </source>
</evidence>
<feature type="transmembrane region" description="Helical" evidence="5">
    <location>
        <begin position="109"/>
        <end position="125"/>
    </location>
</feature>
<feature type="transmembrane region" description="Helical" evidence="5">
    <location>
        <begin position="79"/>
        <end position="97"/>
    </location>
</feature>
<evidence type="ECO:0000256" key="2">
    <source>
        <dbReference type="ARBA" id="ARBA00022692"/>
    </source>
</evidence>
<evidence type="ECO:0000313" key="7">
    <source>
        <dbReference type="EMBL" id="UUF05522.1"/>
    </source>
</evidence>
<organism evidence="8 10">
    <name type="scientific">Turicibacter bilis</name>
    <dbReference type="NCBI Taxonomy" id="2735723"/>
    <lineage>
        <taxon>Bacteria</taxon>
        <taxon>Bacillati</taxon>
        <taxon>Bacillota</taxon>
        <taxon>Erysipelotrichia</taxon>
        <taxon>Erysipelotrichales</taxon>
        <taxon>Turicibacteraceae</taxon>
        <taxon>Turicibacter</taxon>
    </lineage>
</organism>
<evidence type="ECO:0000256" key="1">
    <source>
        <dbReference type="ARBA" id="ARBA00004141"/>
    </source>
</evidence>
<dbReference type="InterPro" id="IPR004837">
    <property type="entry name" value="NaCa_Exmemb"/>
</dbReference>
<name>A0A9Q9FGM9_9FIRM</name>
<feature type="transmembrane region" description="Helical" evidence="5">
    <location>
        <begin position="237"/>
        <end position="260"/>
    </location>
</feature>